<dbReference type="InterPro" id="IPR007627">
    <property type="entry name" value="RNA_pol_sigma70_r2"/>
</dbReference>
<evidence type="ECO:0000256" key="6">
    <source>
        <dbReference type="SAM" id="MobiDB-lite"/>
    </source>
</evidence>
<dbReference type="NCBIfam" id="TIGR02937">
    <property type="entry name" value="sigma70-ECF"/>
    <property type="match status" value="1"/>
</dbReference>
<keyword evidence="5" id="KW-0804">Transcription</keyword>
<organism evidence="9 10">
    <name type="scientific">Saxibacter everestensis</name>
    <dbReference type="NCBI Taxonomy" id="2909229"/>
    <lineage>
        <taxon>Bacteria</taxon>
        <taxon>Bacillati</taxon>
        <taxon>Actinomycetota</taxon>
        <taxon>Actinomycetes</taxon>
        <taxon>Micrococcales</taxon>
        <taxon>Brevibacteriaceae</taxon>
        <taxon>Saxibacter</taxon>
    </lineage>
</organism>
<dbReference type="PANTHER" id="PTHR43133">
    <property type="entry name" value="RNA POLYMERASE ECF-TYPE SIGMA FACTO"/>
    <property type="match status" value="1"/>
</dbReference>
<dbReference type="InterPro" id="IPR013325">
    <property type="entry name" value="RNA_pol_sigma_r2"/>
</dbReference>
<dbReference type="InterPro" id="IPR039425">
    <property type="entry name" value="RNA_pol_sigma-70-like"/>
</dbReference>
<dbReference type="Gene3D" id="1.10.10.10">
    <property type="entry name" value="Winged helix-like DNA-binding domain superfamily/Winged helix DNA-binding domain"/>
    <property type="match status" value="1"/>
</dbReference>
<protein>
    <submittedName>
        <fullName evidence="9">RNA polymerase sigma factor</fullName>
    </submittedName>
</protein>
<keyword evidence="10" id="KW-1185">Reference proteome</keyword>
<evidence type="ECO:0000256" key="3">
    <source>
        <dbReference type="ARBA" id="ARBA00023082"/>
    </source>
</evidence>
<dbReference type="Pfam" id="PF08281">
    <property type="entry name" value="Sigma70_r4_2"/>
    <property type="match status" value="1"/>
</dbReference>
<evidence type="ECO:0000259" key="7">
    <source>
        <dbReference type="Pfam" id="PF04542"/>
    </source>
</evidence>
<evidence type="ECO:0000313" key="9">
    <source>
        <dbReference type="EMBL" id="WGW12321.1"/>
    </source>
</evidence>
<evidence type="ECO:0000256" key="5">
    <source>
        <dbReference type="ARBA" id="ARBA00023163"/>
    </source>
</evidence>
<dbReference type="InterPro" id="IPR013249">
    <property type="entry name" value="RNA_pol_sigma70_r4_t2"/>
</dbReference>
<comment type="similarity">
    <text evidence="1">Belongs to the sigma-70 factor family. ECF subfamily.</text>
</comment>
<dbReference type="CDD" id="cd06171">
    <property type="entry name" value="Sigma70_r4"/>
    <property type="match status" value="1"/>
</dbReference>
<evidence type="ECO:0000313" key="10">
    <source>
        <dbReference type="Proteomes" id="UP001209083"/>
    </source>
</evidence>
<dbReference type="SUPFAM" id="SSF88946">
    <property type="entry name" value="Sigma2 domain of RNA polymerase sigma factors"/>
    <property type="match status" value="1"/>
</dbReference>
<dbReference type="EMBL" id="CP090958">
    <property type="protein sequence ID" value="WGW12321.1"/>
    <property type="molecule type" value="Genomic_DNA"/>
</dbReference>
<proteinExistence type="inferred from homology"/>
<dbReference type="InterPro" id="IPR036388">
    <property type="entry name" value="WH-like_DNA-bd_sf"/>
</dbReference>
<keyword evidence="3" id="KW-0731">Sigma factor</keyword>
<gene>
    <name evidence="9" type="ORF">LWF01_00710</name>
</gene>
<evidence type="ECO:0000259" key="8">
    <source>
        <dbReference type="Pfam" id="PF08281"/>
    </source>
</evidence>
<dbReference type="PANTHER" id="PTHR43133:SF8">
    <property type="entry name" value="RNA POLYMERASE SIGMA FACTOR HI_1459-RELATED"/>
    <property type="match status" value="1"/>
</dbReference>
<reference evidence="9 10" key="1">
    <citation type="submission" date="2023-05" db="EMBL/GenBank/DDBJ databases">
        <title>Lithophilousrod everest ZFBP1038 complete genpme.</title>
        <authorList>
            <person name="Tian M."/>
        </authorList>
    </citation>
    <scope>NUCLEOTIDE SEQUENCE [LARGE SCALE GENOMIC DNA]</scope>
    <source>
        <strain evidence="9 10">ZFBP1038</strain>
    </source>
</reference>
<name>A0ABY8QU35_9MICO</name>
<dbReference type="SUPFAM" id="SSF88659">
    <property type="entry name" value="Sigma3 and sigma4 domains of RNA polymerase sigma factors"/>
    <property type="match status" value="1"/>
</dbReference>
<feature type="domain" description="RNA polymerase sigma factor 70 region 4 type 2" evidence="8">
    <location>
        <begin position="142"/>
        <end position="193"/>
    </location>
</feature>
<keyword evidence="2" id="KW-0805">Transcription regulation</keyword>
<dbReference type="InterPro" id="IPR013324">
    <property type="entry name" value="RNA_pol_sigma_r3/r4-like"/>
</dbReference>
<accession>A0ABY8QU35</accession>
<evidence type="ECO:0000256" key="4">
    <source>
        <dbReference type="ARBA" id="ARBA00023125"/>
    </source>
</evidence>
<feature type="region of interest" description="Disordered" evidence="6">
    <location>
        <begin position="100"/>
        <end position="132"/>
    </location>
</feature>
<dbReference type="RefSeq" id="WP_349639120.1">
    <property type="nucleotide sequence ID" value="NZ_CP090958.1"/>
</dbReference>
<evidence type="ECO:0000256" key="2">
    <source>
        <dbReference type="ARBA" id="ARBA00023015"/>
    </source>
</evidence>
<keyword evidence="4" id="KW-0238">DNA-binding</keyword>
<sequence length="201" mass="22306">MTGTADETATPLGLEEDALVARAQDGDLDAFERLVDAYQGRIFRLGYRMLANREEAEDVVQDTLIAAWRKLPTLASPGAFSGWVYQVATNRCFDLLRQRSTRPSDATDPSDLVEAANSDLPTRSAGSSDPAHEAEITAQMTDLARLLKKIPPEQRACWLLREVHGRSYAEIAHILSIEQSTVRGRIARARIQLAEGMTPWR</sequence>
<dbReference type="Proteomes" id="UP001209083">
    <property type="component" value="Chromosome"/>
</dbReference>
<dbReference type="InterPro" id="IPR014284">
    <property type="entry name" value="RNA_pol_sigma-70_dom"/>
</dbReference>
<evidence type="ECO:0000256" key="1">
    <source>
        <dbReference type="ARBA" id="ARBA00010641"/>
    </source>
</evidence>
<feature type="domain" description="RNA polymerase sigma-70 region 2" evidence="7">
    <location>
        <begin position="34"/>
        <end position="100"/>
    </location>
</feature>
<dbReference type="Pfam" id="PF04542">
    <property type="entry name" value="Sigma70_r2"/>
    <property type="match status" value="1"/>
</dbReference>
<dbReference type="Gene3D" id="1.10.1740.10">
    <property type="match status" value="1"/>
</dbReference>